<dbReference type="EMBL" id="BOMP01000089">
    <property type="protein sequence ID" value="GIE42255.1"/>
    <property type="molecule type" value="Genomic_DNA"/>
</dbReference>
<sequence length="247" mass="25520">MTISTTLRPLAGFAAQILLLAVLAATVGLTGWGWLAGLLYGLLLCGLLAAGLRRAGMTSLGWANAVTFGRAILAGGVTAMAAGSGAPAWLLATVAGVALAMDGLDGQIARRTGTTTGLGARFDMEVDSALALVLSVYVAVGQHWLALVIGLARYLFGAASWALPWLNAPLPPRFSRKVVAAEQGVVLVAVASGVLPPVLAVAALAVSVASLAWSFGTDVFWLYRASRVREQARSRWSGTREHALARS</sequence>
<dbReference type="GO" id="GO:0016020">
    <property type="term" value="C:membrane"/>
    <property type="evidence" value="ECO:0007669"/>
    <property type="project" value="InterPro"/>
</dbReference>
<dbReference type="InterPro" id="IPR048254">
    <property type="entry name" value="CDP_ALCOHOL_P_TRANSF_CS"/>
</dbReference>
<dbReference type="Proteomes" id="UP000590511">
    <property type="component" value="Unassembled WGS sequence"/>
</dbReference>
<dbReference type="Gene3D" id="1.20.120.1760">
    <property type="match status" value="1"/>
</dbReference>
<evidence type="ECO:0000256" key="2">
    <source>
        <dbReference type="RuleBase" id="RU003750"/>
    </source>
</evidence>
<keyword evidence="3" id="KW-1133">Transmembrane helix</keyword>
<evidence type="ECO:0000313" key="4">
    <source>
        <dbReference type="EMBL" id="GIE42255.1"/>
    </source>
</evidence>
<organism evidence="5 6">
    <name type="scientific">Actinoplanes lobatus</name>
    <dbReference type="NCBI Taxonomy" id="113568"/>
    <lineage>
        <taxon>Bacteria</taxon>
        <taxon>Bacillati</taxon>
        <taxon>Actinomycetota</taxon>
        <taxon>Actinomycetes</taxon>
        <taxon>Micromonosporales</taxon>
        <taxon>Micromonosporaceae</taxon>
        <taxon>Actinoplanes</taxon>
    </lineage>
</organism>
<evidence type="ECO:0000256" key="3">
    <source>
        <dbReference type="SAM" id="Phobius"/>
    </source>
</evidence>
<keyword evidence="7" id="KW-1185">Reference proteome</keyword>
<dbReference type="GO" id="GO:0016780">
    <property type="term" value="F:phosphotransferase activity, for other substituted phosphate groups"/>
    <property type="evidence" value="ECO:0007669"/>
    <property type="project" value="InterPro"/>
</dbReference>
<dbReference type="GO" id="GO:0008654">
    <property type="term" value="P:phospholipid biosynthetic process"/>
    <property type="evidence" value="ECO:0007669"/>
    <property type="project" value="InterPro"/>
</dbReference>
<keyword evidence="3" id="KW-0472">Membrane</keyword>
<feature type="transmembrane region" description="Helical" evidence="3">
    <location>
        <begin position="34"/>
        <end position="52"/>
    </location>
</feature>
<evidence type="ECO:0000256" key="1">
    <source>
        <dbReference type="ARBA" id="ARBA00022679"/>
    </source>
</evidence>
<reference evidence="4 7" key="2">
    <citation type="submission" date="2021-01" db="EMBL/GenBank/DDBJ databases">
        <title>Whole genome shotgun sequence of Actinoplanes lobatus NBRC 12513.</title>
        <authorList>
            <person name="Komaki H."/>
            <person name="Tamura T."/>
        </authorList>
    </citation>
    <scope>NUCLEOTIDE SEQUENCE [LARGE SCALE GENOMIC DNA]</scope>
    <source>
        <strain evidence="4 7">NBRC 12513</strain>
    </source>
</reference>
<dbReference type="InterPro" id="IPR043130">
    <property type="entry name" value="CDP-OH_PTrfase_TM_dom"/>
</dbReference>
<proteinExistence type="inferred from homology"/>
<evidence type="ECO:0000313" key="7">
    <source>
        <dbReference type="Proteomes" id="UP000631312"/>
    </source>
</evidence>
<dbReference type="InterPro" id="IPR000462">
    <property type="entry name" value="CDP-OH_P_trans"/>
</dbReference>
<keyword evidence="3" id="KW-0812">Transmembrane</keyword>
<dbReference type="Proteomes" id="UP000631312">
    <property type="component" value="Unassembled WGS sequence"/>
</dbReference>
<keyword evidence="1 2" id="KW-0808">Transferase</keyword>
<name>A0A7W7MHT3_9ACTN</name>
<accession>A0A7W7MHT3</accession>
<reference evidence="5 6" key="1">
    <citation type="submission" date="2020-08" db="EMBL/GenBank/DDBJ databases">
        <title>Sequencing the genomes of 1000 actinobacteria strains.</title>
        <authorList>
            <person name="Klenk H.-P."/>
        </authorList>
    </citation>
    <scope>NUCLEOTIDE SEQUENCE [LARGE SCALE GENOMIC DNA]</scope>
    <source>
        <strain evidence="5 6">DSM 43150</strain>
    </source>
</reference>
<feature type="transmembrane region" description="Helical" evidence="3">
    <location>
        <begin position="178"/>
        <end position="195"/>
    </location>
</feature>
<dbReference type="Pfam" id="PF01066">
    <property type="entry name" value="CDP-OH_P_transf"/>
    <property type="match status" value="1"/>
</dbReference>
<comment type="caution">
    <text evidence="5">The sequence shown here is derived from an EMBL/GenBank/DDBJ whole genome shotgun (WGS) entry which is preliminary data.</text>
</comment>
<dbReference type="EMBL" id="JACHNC010000001">
    <property type="protein sequence ID" value="MBB4750812.1"/>
    <property type="molecule type" value="Genomic_DNA"/>
</dbReference>
<evidence type="ECO:0000313" key="6">
    <source>
        <dbReference type="Proteomes" id="UP000590511"/>
    </source>
</evidence>
<evidence type="ECO:0000313" key="5">
    <source>
        <dbReference type="EMBL" id="MBB4750812.1"/>
    </source>
</evidence>
<dbReference type="PROSITE" id="PS00379">
    <property type="entry name" value="CDP_ALCOHOL_P_TRANSF"/>
    <property type="match status" value="1"/>
</dbReference>
<comment type="similarity">
    <text evidence="2">Belongs to the CDP-alcohol phosphatidyltransferase class-I family.</text>
</comment>
<protein>
    <submittedName>
        <fullName evidence="4">Membrane protein</fullName>
    </submittedName>
    <submittedName>
        <fullName evidence="5">Phosphatidylglycerophosphate synthase</fullName>
    </submittedName>
</protein>
<dbReference type="AlphaFoldDB" id="A0A7W7MHT3"/>
<gene>
    <name evidence="4" type="ORF">Alo02nite_51530</name>
    <name evidence="5" type="ORF">BJ964_004973</name>
</gene>